<evidence type="ECO:0000313" key="2">
    <source>
        <dbReference type="Proteomes" id="UP001165160"/>
    </source>
</evidence>
<proteinExistence type="predicted"/>
<organism evidence="1 2">
    <name type="scientific">Triparma verrucosa</name>
    <dbReference type="NCBI Taxonomy" id="1606542"/>
    <lineage>
        <taxon>Eukaryota</taxon>
        <taxon>Sar</taxon>
        <taxon>Stramenopiles</taxon>
        <taxon>Ochrophyta</taxon>
        <taxon>Bolidophyceae</taxon>
        <taxon>Parmales</taxon>
        <taxon>Triparmaceae</taxon>
        <taxon>Triparma</taxon>
    </lineage>
</organism>
<dbReference type="EMBL" id="BRXX01000391">
    <property type="protein sequence ID" value="GMI08974.1"/>
    <property type="molecule type" value="Genomic_DNA"/>
</dbReference>
<reference evidence="2" key="1">
    <citation type="journal article" date="2023" name="Commun. Biol.">
        <title>Genome analysis of Parmales, the sister group of diatoms, reveals the evolutionary specialization of diatoms from phago-mixotrophs to photoautotrophs.</title>
        <authorList>
            <person name="Ban H."/>
            <person name="Sato S."/>
            <person name="Yoshikawa S."/>
            <person name="Yamada K."/>
            <person name="Nakamura Y."/>
            <person name="Ichinomiya M."/>
            <person name="Sato N."/>
            <person name="Blanc-Mathieu R."/>
            <person name="Endo H."/>
            <person name="Kuwata A."/>
            <person name="Ogata H."/>
        </authorList>
    </citation>
    <scope>NUCLEOTIDE SEQUENCE [LARGE SCALE GENOMIC DNA]</scope>
    <source>
        <strain evidence="2">NIES 3699</strain>
    </source>
</reference>
<comment type="caution">
    <text evidence="1">The sequence shown here is derived from an EMBL/GenBank/DDBJ whole genome shotgun (WGS) entry which is preliminary data.</text>
</comment>
<evidence type="ECO:0000313" key="1">
    <source>
        <dbReference type="EMBL" id="GMI08974.1"/>
    </source>
</evidence>
<accession>A0A9W7KRC9</accession>
<name>A0A9W7KRC9_9STRA</name>
<dbReference type="AlphaFoldDB" id="A0A9W7KRC9"/>
<keyword evidence="2" id="KW-1185">Reference proteome</keyword>
<gene>
    <name evidence="1" type="ORF">TrVE_jg11428</name>
</gene>
<sequence>MSRPGLPPIRLNCFGDASPSTAFTYESDRGRHGEWMHLDDALKDERTSNWHKQVLEVWKSGGDRADYVTPPENR</sequence>
<dbReference type="Proteomes" id="UP001165160">
    <property type="component" value="Unassembled WGS sequence"/>
</dbReference>
<protein>
    <submittedName>
        <fullName evidence="1">Uncharacterized protein</fullName>
    </submittedName>
</protein>